<keyword evidence="2" id="KW-0444">Lipid biosynthesis</keyword>
<evidence type="ECO:0000256" key="9">
    <source>
        <dbReference type="ARBA" id="ARBA00023264"/>
    </source>
</evidence>
<keyword evidence="1" id="KW-0963">Cytoplasm</keyword>
<feature type="non-terminal residue" evidence="10">
    <location>
        <position position="1"/>
    </location>
</feature>
<gene>
    <name evidence="10" type="ORF">S03H2_56697</name>
</gene>
<comment type="caution">
    <text evidence="10">The sequence shown here is derived from an EMBL/GenBank/DDBJ whole genome shotgun (WGS) entry which is preliminary data.</text>
</comment>
<keyword evidence="4" id="KW-0521">NADP</keyword>
<dbReference type="EMBL" id="BARU01036291">
    <property type="protein sequence ID" value="GAH89055.1"/>
    <property type="molecule type" value="Genomic_DNA"/>
</dbReference>
<organism evidence="10">
    <name type="scientific">marine sediment metagenome</name>
    <dbReference type="NCBI Taxonomy" id="412755"/>
    <lineage>
        <taxon>unclassified sequences</taxon>
        <taxon>metagenomes</taxon>
        <taxon>ecological metagenomes</taxon>
    </lineage>
</organism>
<dbReference type="Pfam" id="PF13685">
    <property type="entry name" value="Fe-ADH_2"/>
    <property type="match status" value="1"/>
</dbReference>
<name>X1K5Z1_9ZZZZ</name>
<evidence type="ECO:0008006" key="11">
    <source>
        <dbReference type="Google" id="ProtNLM"/>
    </source>
</evidence>
<evidence type="ECO:0000256" key="6">
    <source>
        <dbReference type="ARBA" id="ARBA00023027"/>
    </source>
</evidence>
<dbReference type="GO" id="GO:0008654">
    <property type="term" value="P:phospholipid biosynthetic process"/>
    <property type="evidence" value="ECO:0007669"/>
    <property type="project" value="UniProtKB-KW"/>
</dbReference>
<protein>
    <recommendedName>
        <fullName evidence="11">Alcohol dehydrogenase iron-type/glycerol dehydrogenase GldA domain-containing protein</fullName>
    </recommendedName>
</protein>
<keyword evidence="6" id="KW-0520">NAD</keyword>
<keyword evidence="3" id="KW-0479">Metal-binding</keyword>
<evidence type="ECO:0000256" key="3">
    <source>
        <dbReference type="ARBA" id="ARBA00022723"/>
    </source>
</evidence>
<evidence type="ECO:0000256" key="5">
    <source>
        <dbReference type="ARBA" id="ARBA00023002"/>
    </source>
</evidence>
<dbReference type="SUPFAM" id="SSF56796">
    <property type="entry name" value="Dehydroquinate synthase-like"/>
    <property type="match status" value="1"/>
</dbReference>
<sequence length="252" mass="27913">AAHQLKMPVISVPTAPSMNGFTSPVAAFLSKGLKLTLPVKPALGVLTDIDIVSNAPLDLIRAGFADSLAKSFANSDWKISSLITGEDFCPLPLKITTAVEKRYINKGEELIKRDRKAISCLMEGLIAGGFSMVIAGKSSPSSGGEHLISHFLDGEAHQQGREPFSYHGLQVGLGIIISSHIYQRLKNFSAKDVEKRLSHRDIDYEQETKFFGRDASLIKKEFKKKIRILKELPQKLPPLWEQIKEEVFPLVY</sequence>
<evidence type="ECO:0000256" key="4">
    <source>
        <dbReference type="ARBA" id="ARBA00022857"/>
    </source>
</evidence>
<dbReference type="GO" id="GO:0016614">
    <property type="term" value="F:oxidoreductase activity, acting on CH-OH group of donors"/>
    <property type="evidence" value="ECO:0007669"/>
    <property type="project" value="InterPro"/>
</dbReference>
<reference evidence="10" key="1">
    <citation type="journal article" date="2014" name="Front. Microbiol.">
        <title>High frequency of phylogenetically diverse reductive dehalogenase-homologous genes in deep subseafloor sedimentary metagenomes.</title>
        <authorList>
            <person name="Kawai M."/>
            <person name="Futagami T."/>
            <person name="Toyoda A."/>
            <person name="Takaki Y."/>
            <person name="Nishi S."/>
            <person name="Hori S."/>
            <person name="Arai W."/>
            <person name="Tsubouchi T."/>
            <person name="Morono Y."/>
            <person name="Uchiyama I."/>
            <person name="Ito T."/>
            <person name="Fujiyama A."/>
            <person name="Inagaki F."/>
            <person name="Takami H."/>
        </authorList>
    </citation>
    <scope>NUCLEOTIDE SEQUENCE</scope>
    <source>
        <strain evidence="10">Expedition CK06-06</strain>
    </source>
</reference>
<dbReference type="GO" id="GO:0046872">
    <property type="term" value="F:metal ion binding"/>
    <property type="evidence" value="ECO:0007669"/>
    <property type="project" value="UniProtKB-KW"/>
</dbReference>
<accession>X1K5Z1</accession>
<dbReference type="AlphaFoldDB" id="X1K5Z1"/>
<evidence type="ECO:0000256" key="8">
    <source>
        <dbReference type="ARBA" id="ARBA00023209"/>
    </source>
</evidence>
<feature type="non-terminal residue" evidence="10">
    <location>
        <position position="252"/>
    </location>
</feature>
<dbReference type="Gene3D" id="1.20.1090.10">
    <property type="entry name" value="Dehydroquinate synthase-like - alpha domain"/>
    <property type="match status" value="1"/>
</dbReference>
<evidence type="ECO:0000313" key="10">
    <source>
        <dbReference type="EMBL" id="GAH89055.1"/>
    </source>
</evidence>
<evidence type="ECO:0000256" key="7">
    <source>
        <dbReference type="ARBA" id="ARBA00023098"/>
    </source>
</evidence>
<dbReference type="InterPro" id="IPR032837">
    <property type="entry name" value="G1PDH"/>
</dbReference>
<dbReference type="PANTHER" id="PTHR43616:SF5">
    <property type="entry name" value="GLYCEROL DEHYDROGENASE 1"/>
    <property type="match status" value="1"/>
</dbReference>
<keyword evidence="7" id="KW-0443">Lipid metabolism</keyword>
<dbReference type="InterPro" id="IPR016205">
    <property type="entry name" value="Glycerol_DH"/>
</dbReference>
<dbReference type="PANTHER" id="PTHR43616">
    <property type="entry name" value="GLYCEROL DEHYDROGENASE"/>
    <property type="match status" value="1"/>
</dbReference>
<keyword evidence="9" id="KW-1208">Phospholipid metabolism</keyword>
<dbReference type="GO" id="GO:0005829">
    <property type="term" value="C:cytosol"/>
    <property type="evidence" value="ECO:0007669"/>
    <property type="project" value="TreeGrafter"/>
</dbReference>
<dbReference type="Gene3D" id="3.40.50.1970">
    <property type="match status" value="1"/>
</dbReference>
<evidence type="ECO:0000256" key="1">
    <source>
        <dbReference type="ARBA" id="ARBA00022490"/>
    </source>
</evidence>
<keyword evidence="5" id="KW-0560">Oxidoreductase</keyword>
<keyword evidence="8" id="KW-0594">Phospholipid biosynthesis</keyword>
<evidence type="ECO:0000256" key="2">
    <source>
        <dbReference type="ARBA" id="ARBA00022516"/>
    </source>
</evidence>
<proteinExistence type="predicted"/>